<dbReference type="Pfam" id="PF12833">
    <property type="entry name" value="HTH_18"/>
    <property type="match status" value="1"/>
</dbReference>
<keyword evidence="1" id="KW-0805">Transcription regulation</keyword>
<dbReference type="InterPro" id="IPR018060">
    <property type="entry name" value="HTH_AraC"/>
</dbReference>
<keyword evidence="6" id="KW-1185">Reference proteome</keyword>
<keyword evidence="3" id="KW-0804">Transcription</keyword>
<dbReference type="PROSITE" id="PS00041">
    <property type="entry name" value="HTH_ARAC_FAMILY_1"/>
    <property type="match status" value="1"/>
</dbReference>
<feature type="domain" description="HTH araC/xylS-type" evidence="4">
    <location>
        <begin position="44"/>
        <end position="143"/>
    </location>
</feature>
<name>W7XYU2_9BACT</name>
<dbReference type="InterPro" id="IPR009057">
    <property type="entry name" value="Homeodomain-like_sf"/>
</dbReference>
<evidence type="ECO:0000259" key="4">
    <source>
        <dbReference type="PROSITE" id="PS01124"/>
    </source>
</evidence>
<reference evidence="5 6" key="1">
    <citation type="journal article" date="2014" name="Genome Announc.">
        <title>Draft Genome Sequence of Cytophaga fermentans JCM 21142T, a Facultative Anaerobe Isolated from Marine Mud.</title>
        <authorList>
            <person name="Starns D."/>
            <person name="Oshima K."/>
            <person name="Suda W."/>
            <person name="Iino T."/>
            <person name="Yuki M."/>
            <person name="Inoue J."/>
            <person name="Kitamura K."/>
            <person name="Iida T."/>
            <person name="Darby A."/>
            <person name="Hattori M."/>
            <person name="Ohkuma M."/>
        </authorList>
    </citation>
    <scope>NUCLEOTIDE SEQUENCE [LARGE SCALE GENOMIC DNA]</scope>
    <source>
        <strain evidence="5 6">JCM 21142</strain>
    </source>
</reference>
<evidence type="ECO:0000313" key="5">
    <source>
        <dbReference type="EMBL" id="GAF03825.1"/>
    </source>
</evidence>
<dbReference type="GO" id="GO:0003700">
    <property type="term" value="F:DNA-binding transcription factor activity"/>
    <property type="evidence" value="ECO:0007669"/>
    <property type="project" value="InterPro"/>
</dbReference>
<comment type="caution">
    <text evidence="5">The sequence shown here is derived from an EMBL/GenBank/DDBJ whole genome shotgun (WGS) entry which is preliminary data.</text>
</comment>
<dbReference type="PRINTS" id="PR00032">
    <property type="entry name" value="HTHARAC"/>
</dbReference>
<gene>
    <name evidence="5" type="ORF">JCM21142_62507</name>
</gene>
<dbReference type="InterPro" id="IPR020449">
    <property type="entry name" value="Tscrpt_reg_AraC-type_HTH"/>
</dbReference>
<dbReference type="SMART" id="SM00342">
    <property type="entry name" value="HTH_ARAC"/>
    <property type="match status" value="1"/>
</dbReference>
<dbReference type="RefSeq" id="WP_052522227.1">
    <property type="nucleotide sequence ID" value="NZ_BAMD01000031.1"/>
</dbReference>
<dbReference type="PROSITE" id="PS01124">
    <property type="entry name" value="HTH_ARAC_FAMILY_2"/>
    <property type="match status" value="1"/>
</dbReference>
<proteinExistence type="predicted"/>
<dbReference type="Proteomes" id="UP000019402">
    <property type="component" value="Unassembled WGS sequence"/>
</dbReference>
<organism evidence="5 6">
    <name type="scientific">Saccharicrinis fermentans DSM 9555 = JCM 21142</name>
    <dbReference type="NCBI Taxonomy" id="869213"/>
    <lineage>
        <taxon>Bacteria</taxon>
        <taxon>Pseudomonadati</taxon>
        <taxon>Bacteroidota</taxon>
        <taxon>Bacteroidia</taxon>
        <taxon>Marinilabiliales</taxon>
        <taxon>Marinilabiliaceae</taxon>
        <taxon>Saccharicrinis</taxon>
    </lineage>
</organism>
<accession>W7XYU2</accession>
<dbReference type="PANTHER" id="PTHR43280:SF2">
    <property type="entry name" value="HTH-TYPE TRANSCRIPTIONAL REGULATOR EXSA"/>
    <property type="match status" value="1"/>
</dbReference>
<dbReference type="InterPro" id="IPR018062">
    <property type="entry name" value="HTH_AraC-typ_CS"/>
</dbReference>
<evidence type="ECO:0000256" key="2">
    <source>
        <dbReference type="ARBA" id="ARBA00023125"/>
    </source>
</evidence>
<dbReference type="AlphaFoldDB" id="W7XYU2"/>
<dbReference type="EMBL" id="BAMD01000031">
    <property type="protein sequence ID" value="GAF03825.1"/>
    <property type="molecule type" value="Genomic_DNA"/>
</dbReference>
<dbReference type="OrthoDB" id="1116352at2"/>
<evidence type="ECO:0000313" key="6">
    <source>
        <dbReference type="Proteomes" id="UP000019402"/>
    </source>
</evidence>
<sequence length="146" mass="16940">MELLLLRIHKLIEKRNKIQKQFQKTVDISPGEVTITSMDEKLIKKAVLLVENKMSQADFSVEDMSKELGMSRVYLYKKMMAITGKSPIEFIRIIRLKRGAQLLEKSQMQIAEVAYQVGFNSPRLFSKYFKQEYGMLPTAYAKAQNK</sequence>
<dbReference type="SUPFAM" id="SSF46689">
    <property type="entry name" value="Homeodomain-like"/>
    <property type="match status" value="1"/>
</dbReference>
<dbReference type="GO" id="GO:0043565">
    <property type="term" value="F:sequence-specific DNA binding"/>
    <property type="evidence" value="ECO:0007669"/>
    <property type="project" value="InterPro"/>
</dbReference>
<dbReference type="FunFam" id="1.10.10.60:FF:000284">
    <property type="entry name" value="Two-component system sensor histidine kinase/response regulator"/>
    <property type="match status" value="1"/>
</dbReference>
<dbReference type="Gene3D" id="1.10.10.60">
    <property type="entry name" value="Homeodomain-like"/>
    <property type="match status" value="2"/>
</dbReference>
<dbReference type="PANTHER" id="PTHR43280">
    <property type="entry name" value="ARAC-FAMILY TRANSCRIPTIONAL REGULATOR"/>
    <property type="match status" value="1"/>
</dbReference>
<protein>
    <submittedName>
        <fullName evidence="5">Bacillibactin transport regulator</fullName>
    </submittedName>
</protein>
<evidence type="ECO:0000256" key="3">
    <source>
        <dbReference type="ARBA" id="ARBA00023163"/>
    </source>
</evidence>
<dbReference type="eggNOG" id="COG0745">
    <property type="taxonomic scope" value="Bacteria"/>
</dbReference>
<evidence type="ECO:0000256" key="1">
    <source>
        <dbReference type="ARBA" id="ARBA00023015"/>
    </source>
</evidence>
<keyword evidence="2" id="KW-0238">DNA-binding</keyword>